<keyword evidence="4" id="KW-1185">Reference proteome</keyword>
<name>A0A934MZZ7_9GAMM</name>
<dbReference type="GO" id="GO:0009279">
    <property type="term" value="C:cell outer membrane"/>
    <property type="evidence" value="ECO:0007669"/>
    <property type="project" value="TreeGrafter"/>
</dbReference>
<comment type="caution">
    <text evidence="3">The sequence shown here is derived from an EMBL/GenBank/DDBJ whole genome shotgun (WGS) entry which is preliminary data.</text>
</comment>
<feature type="signal peptide" evidence="2">
    <location>
        <begin position="1"/>
        <end position="21"/>
    </location>
</feature>
<evidence type="ECO:0000256" key="2">
    <source>
        <dbReference type="SAM" id="SignalP"/>
    </source>
</evidence>
<dbReference type="Gene3D" id="2.40.160.40">
    <property type="entry name" value="monomeric porin ompg"/>
    <property type="match status" value="1"/>
</dbReference>
<protein>
    <submittedName>
        <fullName evidence="3">DUF481 domain-containing protein</fullName>
    </submittedName>
</protein>
<evidence type="ECO:0000313" key="3">
    <source>
        <dbReference type="EMBL" id="MBJ7536197.1"/>
    </source>
</evidence>
<gene>
    <name evidence="3" type="ORF">I8J31_00740</name>
</gene>
<dbReference type="Pfam" id="PF06178">
    <property type="entry name" value="KdgM"/>
    <property type="match status" value="1"/>
</dbReference>
<dbReference type="EMBL" id="JAEMNX010000001">
    <property type="protein sequence ID" value="MBJ7536197.1"/>
    <property type="molecule type" value="Genomic_DNA"/>
</dbReference>
<dbReference type="PANTHER" id="PTHR38105:SF5">
    <property type="entry name" value="OUTER MEMBRANE PROTEIN"/>
    <property type="match status" value="1"/>
</dbReference>
<organism evidence="3 4">
    <name type="scientific">Marinomonas transparens</name>
    <dbReference type="NCBI Taxonomy" id="2795388"/>
    <lineage>
        <taxon>Bacteria</taxon>
        <taxon>Pseudomonadati</taxon>
        <taxon>Pseudomonadota</taxon>
        <taxon>Gammaproteobacteria</taxon>
        <taxon>Oceanospirillales</taxon>
        <taxon>Oceanospirillaceae</taxon>
        <taxon>Marinomonas</taxon>
    </lineage>
</organism>
<dbReference type="Proteomes" id="UP000628710">
    <property type="component" value="Unassembled WGS sequence"/>
</dbReference>
<dbReference type="GO" id="GO:0015772">
    <property type="term" value="P:oligosaccharide transport"/>
    <property type="evidence" value="ECO:0007669"/>
    <property type="project" value="TreeGrafter"/>
</dbReference>
<keyword evidence="1 2" id="KW-0732">Signal</keyword>
<feature type="chain" id="PRO_5037682449" evidence="2">
    <location>
        <begin position="22"/>
        <end position="245"/>
    </location>
</feature>
<sequence length="245" mass="27714">MKIKIISAAVLVGLSSAAANATSINLRHEFSPAYDGQSASHSDRIEVGHRFKNGIGFGVEAKWKSLNEDAFGEQVGNNQQTNISYRYKVSDTITLTPQYKWEASSSKLDHQFNLSLGYKVNSDWSVGFRHRYNYTNNVGKANSHYNRWTFSAGYKGLENWALGASADYTFNQEASGPRFEDKQAWFSDFNFKGEYKGLKNGWSPFAEIGLKPYKSGKTYNYDNGGSGSVNDKWRPRYRLGMKYSY</sequence>
<accession>A0A934MZZ7</accession>
<dbReference type="InterPro" id="IPR053713">
    <property type="entry name" value="Bact_OM_Channel_sf"/>
</dbReference>
<dbReference type="RefSeq" id="WP_199466272.1">
    <property type="nucleotide sequence ID" value="NZ_JAEMNX010000001.1"/>
</dbReference>
<dbReference type="InterPro" id="IPR009331">
    <property type="entry name" value="Oligogalacturonate-sp_porin"/>
</dbReference>
<dbReference type="AlphaFoldDB" id="A0A934MZZ7"/>
<evidence type="ECO:0000313" key="4">
    <source>
        <dbReference type="Proteomes" id="UP000628710"/>
    </source>
</evidence>
<dbReference type="GO" id="GO:0015288">
    <property type="term" value="F:porin activity"/>
    <property type="evidence" value="ECO:0007669"/>
    <property type="project" value="TreeGrafter"/>
</dbReference>
<evidence type="ECO:0000256" key="1">
    <source>
        <dbReference type="ARBA" id="ARBA00022729"/>
    </source>
</evidence>
<dbReference type="PANTHER" id="PTHR38105">
    <property type="entry name" value="OUTER MEMBRANE PROTEIN-RELATED-RELATED"/>
    <property type="match status" value="1"/>
</dbReference>
<reference evidence="3" key="1">
    <citation type="submission" date="2020-12" db="EMBL/GenBank/DDBJ databases">
        <title>Marinomonas arctica sp. nov., a psychrotolerant bacterium isolated from the Arctic.</title>
        <authorList>
            <person name="Zhang Y."/>
        </authorList>
    </citation>
    <scope>NUCLEOTIDE SEQUENCE</scope>
    <source>
        <strain evidence="3">C1424</strain>
    </source>
</reference>
<proteinExistence type="predicted"/>
<dbReference type="SUPFAM" id="SSF56935">
    <property type="entry name" value="Porins"/>
    <property type="match status" value="1"/>
</dbReference>